<dbReference type="Gene3D" id="3.30.70.360">
    <property type="match status" value="1"/>
</dbReference>
<dbReference type="PANTHER" id="PTHR11014:SF63">
    <property type="entry name" value="METALLOPEPTIDASE, PUTATIVE (AFU_ORTHOLOGUE AFUA_6G09600)-RELATED"/>
    <property type="match status" value="1"/>
</dbReference>
<feature type="binding site" evidence="2">
    <location>
        <position position="105"/>
    </location>
    <ligand>
        <name>Mn(2+)</name>
        <dbReference type="ChEBI" id="CHEBI:29035"/>
        <label>2</label>
    </ligand>
</feature>
<keyword evidence="4" id="KW-1185">Reference proteome</keyword>
<keyword evidence="2" id="KW-0464">Manganese</keyword>
<dbReference type="SUPFAM" id="SSF55031">
    <property type="entry name" value="Bacterial exopeptidase dimerisation domain"/>
    <property type="match status" value="1"/>
</dbReference>
<dbReference type="InterPro" id="IPR002933">
    <property type="entry name" value="Peptidase_M20"/>
</dbReference>
<keyword evidence="1 3" id="KW-0378">Hydrolase</keyword>
<feature type="binding site" evidence="2">
    <location>
        <position position="139"/>
    </location>
    <ligand>
        <name>Mn(2+)</name>
        <dbReference type="ChEBI" id="CHEBI:29035"/>
        <label>2</label>
    </ligand>
</feature>
<sequence>MKSQTASLIKDITPRVQQWRRHIHEHAELSFHEQKTADYVASELQQWGALTLSRPTPNSVLAELKGARPGPCIALRADMDALPIHELNQEPFTSRNAGVMHACGHDAHTAMLMGAAWVLCQLQQQIAGTVKFIFQHAEEVPPGGAQELVSLGVLDGVSMIFGLHVMPAFPTGTVGFTEGVFSAASDNFDLILQGKGSHAALPHTSCDPVVLGAGVVQELQQIISRRLDPNEGAVLSIASFLADGGYNVIPDVAHLRGTLRTLSENTRTEIPKMMEQMLGGMTAAVGASYKLEWTKGYTLGFNHPDACRFAAKNVVDTLGADALKIMPHPMFGCEDFSAYQQVIPGCFLFIGSGNEEKGTCWSLHNPHFRLDEDVLPIGVQLHIGFIHQQLMSSSR</sequence>
<keyword evidence="2" id="KW-0479">Metal-binding</keyword>
<dbReference type="InterPro" id="IPR017439">
    <property type="entry name" value="Amidohydrolase"/>
</dbReference>
<evidence type="ECO:0000256" key="1">
    <source>
        <dbReference type="ARBA" id="ARBA00022801"/>
    </source>
</evidence>
<proteinExistence type="predicted"/>
<dbReference type="PANTHER" id="PTHR11014">
    <property type="entry name" value="PEPTIDASE M20 FAMILY MEMBER"/>
    <property type="match status" value="1"/>
</dbReference>
<dbReference type="SUPFAM" id="SSF53187">
    <property type="entry name" value="Zn-dependent exopeptidases"/>
    <property type="match status" value="1"/>
</dbReference>
<dbReference type="PIRSF" id="PIRSF005962">
    <property type="entry name" value="Pept_M20D_amidohydro"/>
    <property type="match status" value="1"/>
</dbReference>
<feature type="binding site" evidence="2">
    <location>
        <position position="164"/>
    </location>
    <ligand>
        <name>Mn(2+)</name>
        <dbReference type="ChEBI" id="CHEBI:29035"/>
        <label>2</label>
    </ligand>
</feature>
<dbReference type="GO" id="GO:0019877">
    <property type="term" value="P:diaminopimelate biosynthetic process"/>
    <property type="evidence" value="ECO:0007669"/>
    <property type="project" value="UniProtKB-ARBA"/>
</dbReference>
<dbReference type="EMBL" id="PDET01000013">
    <property type="protein sequence ID" value="PRD14089.1"/>
    <property type="molecule type" value="Genomic_DNA"/>
</dbReference>
<comment type="cofactor">
    <cofactor evidence="2">
        <name>Mn(2+)</name>
        <dbReference type="ChEBI" id="CHEBI:29035"/>
    </cofactor>
    <text evidence="2">The Mn(2+) ion enhances activity.</text>
</comment>
<dbReference type="GO" id="GO:0050118">
    <property type="term" value="F:N-acetyldiaminopimelate deacetylase activity"/>
    <property type="evidence" value="ECO:0007669"/>
    <property type="project" value="UniProtKB-ARBA"/>
</dbReference>
<dbReference type="FunFam" id="3.30.70.360:FF:000001">
    <property type="entry name" value="N-acetyldiaminopimelate deacetylase"/>
    <property type="match status" value="1"/>
</dbReference>
<comment type="caution">
    <text evidence="3">The sequence shown here is derived from an EMBL/GenBank/DDBJ whole genome shotgun (WGS) entry which is preliminary data.</text>
</comment>
<dbReference type="RefSeq" id="WP_105594025.1">
    <property type="nucleotide sequence ID" value="NZ_PDET01000013.1"/>
</dbReference>
<name>A0A2S9I8H2_9GAMM</name>
<gene>
    <name evidence="3" type="ORF">CQW29_17510</name>
</gene>
<protein>
    <submittedName>
        <fullName evidence="3">N-acyl-L-amino acid amidohydrolase</fullName>
    </submittedName>
</protein>
<feature type="binding site" evidence="2">
    <location>
        <position position="364"/>
    </location>
    <ligand>
        <name>Mn(2+)</name>
        <dbReference type="ChEBI" id="CHEBI:29035"/>
        <label>2</label>
    </ligand>
</feature>
<dbReference type="Pfam" id="PF01546">
    <property type="entry name" value="Peptidase_M20"/>
    <property type="match status" value="1"/>
</dbReference>
<dbReference type="InterPro" id="IPR036264">
    <property type="entry name" value="Bact_exopeptidase_dim_dom"/>
</dbReference>
<reference evidence="3 4" key="1">
    <citation type="submission" date="2017-10" db="EMBL/GenBank/DDBJ databases">
        <title>Draft genome of two endophytic bacteria isolated from 'guarana' Paullinia cupana (Mart.) Ducke.</title>
        <authorList>
            <person name="Siqueira K.A."/>
            <person name="Liotti R.G."/>
            <person name="Mendes T.A."/>
            <person name="Soares M.A."/>
        </authorList>
    </citation>
    <scope>NUCLEOTIDE SEQUENCE [LARGE SCALE GENOMIC DNA]</scope>
    <source>
        <strain evidence="3 4">342</strain>
    </source>
</reference>
<organism evidence="3 4">
    <name type="scientific">Pantoea coffeiphila</name>
    <dbReference type="NCBI Taxonomy" id="1465635"/>
    <lineage>
        <taxon>Bacteria</taxon>
        <taxon>Pseudomonadati</taxon>
        <taxon>Pseudomonadota</taxon>
        <taxon>Gammaproteobacteria</taxon>
        <taxon>Enterobacterales</taxon>
        <taxon>Erwiniaceae</taxon>
        <taxon>Pantoea</taxon>
    </lineage>
</organism>
<evidence type="ECO:0000256" key="2">
    <source>
        <dbReference type="PIRSR" id="PIRSR005962-1"/>
    </source>
</evidence>
<evidence type="ECO:0000313" key="3">
    <source>
        <dbReference type="EMBL" id="PRD14089.1"/>
    </source>
</evidence>
<dbReference type="Gene3D" id="3.40.630.10">
    <property type="entry name" value="Zn peptidases"/>
    <property type="match status" value="1"/>
</dbReference>
<dbReference type="OrthoDB" id="9777385at2"/>
<dbReference type="NCBIfam" id="TIGR01891">
    <property type="entry name" value="amidohydrolases"/>
    <property type="match status" value="1"/>
</dbReference>
<accession>A0A2S9I8H2</accession>
<evidence type="ECO:0000313" key="4">
    <source>
        <dbReference type="Proteomes" id="UP000239181"/>
    </source>
</evidence>
<dbReference type="Proteomes" id="UP000239181">
    <property type="component" value="Unassembled WGS sequence"/>
</dbReference>
<dbReference type="GO" id="GO:0046872">
    <property type="term" value="F:metal ion binding"/>
    <property type="evidence" value="ECO:0007669"/>
    <property type="project" value="UniProtKB-KW"/>
</dbReference>
<dbReference type="AlphaFoldDB" id="A0A2S9I8H2"/>
<feature type="binding site" evidence="2">
    <location>
        <position position="103"/>
    </location>
    <ligand>
        <name>Mn(2+)</name>
        <dbReference type="ChEBI" id="CHEBI:29035"/>
        <label>2</label>
    </ligand>
</feature>